<dbReference type="AlphaFoldDB" id="A0A9P6MYB3"/>
<feature type="compositionally biased region" description="Polar residues" evidence="1">
    <location>
        <begin position="50"/>
        <end position="64"/>
    </location>
</feature>
<feature type="region of interest" description="Disordered" evidence="1">
    <location>
        <begin position="529"/>
        <end position="548"/>
    </location>
</feature>
<protein>
    <submittedName>
        <fullName evidence="2">Oxidative stress-induced growth inhibitor 2</fullName>
    </submittedName>
</protein>
<dbReference type="EMBL" id="JAAAID010000372">
    <property type="protein sequence ID" value="KAG0018321.1"/>
    <property type="molecule type" value="Genomic_DNA"/>
</dbReference>
<dbReference type="Proteomes" id="UP000703661">
    <property type="component" value="Unassembled WGS sequence"/>
</dbReference>
<feature type="region of interest" description="Disordered" evidence="1">
    <location>
        <begin position="284"/>
        <end position="318"/>
    </location>
</feature>
<reference evidence="2" key="1">
    <citation type="journal article" date="2020" name="Fungal Divers.">
        <title>Resolving the Mortierellaceae phylogeny through synthesis of multi-gene phylogenetics and phylogenomics.</title>
        <authorList>
            <person name="Vandepol N."/>
            <person name="Liber J."/>
            <person name="Desiro A."/>
            <person name="Na H."/>
            <person name="Kennedy M."/>
            <person name="Barry K."/>
            <person name="Grigoriev I.V."/>
            <person name="Miller A.N."/>
            <person name="O'Donnell K."/>
            <person name="Stajich J.E."/>
            <person name="Bonito G."/>
        </authorList>
    </citation>
    <scope>NUCLEOTIDE SEQUENCE</scope>
    <source>
        <strain evidence="2">NRRL 2769</strain>
    </source>
</reference>
<comment type="caution">
    <text evidence="2">The sequence shown here is derived from an EMBL/GenBank/DDBJ whole genome shotgun (WGS) entry which is preliminary data.</text>
</comment>
<dbReference type="InterPro" id="IPR036188">
    <property type="entry name" value="FAD/NAD-bd_sf"/>
</dbReference>
<organism evidence="2 3">
    <name type="scientific">Entomortierella chlamydospora</name>
    <dbReference type="NCBI Taxonomy" id="101097"/>
    <lineage>
        <taxon>Eukaryota</taxon>
        <taxon>Fungi</taxon>
        <taxon>Fungi incertae sedis</taxon>
        <taxon>Mucoromycota</taxon>
        <taxon>Mortierellomycotina</taxon>
        <taxon>Mortierellomycetes</taxon>
        <taxon>Mortierellales</taxon>
        <taxon>Mortierellaceae</taxon>
        <taxon>Entomortierella</taxon>
    </lineage>
</organism>
<dbReference type="PANTHER" id="PTHR15192">
    <property type="entry name" value="PROTEIN CBG05349"/>
    <property type="match status" value="1"/>
</dbReference>
<evidence type="ECO:0000313" key="2">
    <source>
        <dbReference type="EMBL" id="KAG0018321.1"/>
    </source>
</evidence>
<evidence type="ECO:0000256" key="1">
    <source>
        <dbReference type="SAM" id="MobiDB-lite"/>
    </source>
</evidence>
<feature type="region of interest" description="Disordered" evidence="1">
    <location>
        <begin position="721"/>
        <end position="772"/>
    </location>
</feature>
<feature type="region of interest" description="Disordered" evidence="1">
    <location>
        <begin position="41"/>
        <end position="64"/>
    </location>
</feature>
<keyword evidence="3" id="KW-1185">Reference proteome</keyword>
<feature type="compositionally biased region" description="Polar residues" evidence="1">
    <location>
        <begin position="620"/>
        <end position="633"/>
    </location>
</feature>
<feature type="compositionally biased region" description="Low complexity" evidence="1">
    <location>
        <begin position="307"/>
        <end position="318"/>
    </location>
</feature>
<evidence type="ECO:0000313" key="3">
    <source>
        <dbReference type="Proteomes" id="UP000703661"/>
    </source>
</evidence>
<dbReference type="Gene3D" id="3.50.50.60">
    <property type="entry name" value="FAD/NAD(P)-binding domain"/>
    <property type="match status" value="1"/>
</dbReference>
<sequence>MFDSLAHPLLDTQRGEYPSFLEWKRPNYLYNRNLGDIDRVVNSLPPAPNSDPSKTLNSSATKSTARPHIVLGRGDVGGIWADLDKDFNQTLSYQEHMELPLYSFAEFLHDHPEHGEILERPLRSTVSAYYKSYIQKIGIQSNFSNYTTVTGIYHLKDLENHCCCSLDPKLRGKDKHRVFYGIAKTATGKACITCAPFRYAVMGYVEIPLGNTAGSNGSNDLQSGKKRTKFLIRSKTVVLATGTFDQPKKLVAVSVHPCSPPCSPMPLIQETFHDTRQLEEWMARHSSPTIANTKPSSAPEASPPLSPSSTSPPTSLTSPTLQDALPIVIVGTGLSAADAILLIQEKQPWRRVIHIFRHYTASEPSPLKRCHRDVYPEYASIWVKMKKSATLKNSVQAYPHQSRNKDGSGNGSSCSSTAESSGYCSIFGGKSREACEQCQGLKASQHDELSPLCSGCAYKGLPDAAISSWDPKSGEIVIILSHGVVIKERVAAVGVFIGKQVNMGFLKEKDVEAQESKRCERDTTCVVEEAQDEGEETGDEEEAEEVDESQILTLLRPLVSDMYNFRIIPTGIPMSEVEPSAIASASTPTIAKTSTGMILPAYPVKPKKCTRLPCYPIRHPSTTIPAPSTSLLPNESEESDDIAHSDDNRHGVDCLLLSCGLKQGSATTTLDTGSGGCSEEGSAAVTATTAFSRKSGLDIVTTPMSSASAVSSAMSVLLPTSLTSSCSPSPSSPSSSASSPTSLLVPQGTAAAGAMNDDGTEEPCCNSKQQQQHDDLCHDEEVKEEKYVEPLMDQSIYAAGAITGSKFVRYVLGNGVAIVADILKSEK</sequence>
<proteinExistence type="predicted"/>
<name>A0A9P6MYB3_9FUNG</name>
<feature type="compositionally biased region" description="Low complexity" evidence="1">
    <location>
        <begin position="721"/>
        <end position="744"/>
    </location>
</feature>
<dbReference type="InterPro" id="IPR029731">
    <property type="entry name" value="OSGIN1/2"/>
</dbReference>
<gene>
    <name evidence="2" type="primary">OSGIN2</name>
    <name evidence="2" type="ORF">BGZ80_007313</name>
</gene>
<accession>A0A9P6MYB3</accession>
<feature type="region of interest" description="Disordered" evidence="1">
    <location>
        <begin position="397"/>
        <end position="418"/>
    </location>
</feature>
<dbReference type="PANTHER" id="PTHR15192:SF8">
    <property type="entry name" value="FAD_NAD(P)-BINDING DOMAIN-CONTAINING PROTEIN"/>
    <property type="match status" value="1"/>
</dbReference>
<feature type="region of interest" description="Disordered" evidence="1">
    <location>
        <begin position="620"/>
        <end position="643"/>
    </location>
</feature>